<dbReference type="AlphaFoldDB" id="A0A1J4J8K5"/>
<dbReference type="PROSITE" id="PS50011">
    <property type="entry name" value="PROTEIN_KINASE_DOM"/>
    <property type="match status" value="1"/>
</dbReference>
<sequence length="953" mass="110068">MQIIHTNLIPKCPLPISPPCSPRVPSRYSIQQEDLIFEELIGTGAFGEVWKGTYVPQNCSVAIKKLYSDEICDEDLKSWMREIEIHATLQNRFLLKFIGYTQNYPYSIVTAYMHNGSLFDALHSQLYEHTENYERKPNFQLNGTDKTKIAYCLACGMRYLHERRIIHGDLKSPNVLLDEDKLPKICDFGLSRTREIHFSTNRKKINQLRNRKTHKIDQINIIMDGFLNNPENEINNENNVVNFSEKLMSRKAFCDLGTPQWMAPEIVNNDTFDEKIDVYSYGVILWEMLTNSIPFEGMEPFQIVYALSSNSKSNLVIPPNSAESISKLINDCLSTNPEKRPTFKEIQSVFENFNVRFEDCDEDAFNDLFMSINIPAKRPVCLYKVRKASTPQSFKSRPPIPFPRINGNSLISFKNSKFSLPRKSMPVNISDESHKMLSFLISGEIEKIETALDYFERITEQKIIADLPFWEHLLKLVMNCPKEIDEQVWNLMMQFAKIPDILQSIEKVKDLPKYINGKTLELFLYVVSFLPQLVDDDILAQFQFLALRSDQNVKHQSIIILCKIFSKCQNEEIRKSIISFFISVLERFNNQLGGDLVLRLTFSNSPKMDDKIKKVLPLYLSSKFENNAIAAYHVLFLSHFFKDYEIINHLDNDIIEEYSLNEVNSNNELNDQTLNSNKFDKNSCEFNIKYESDSNKSAISIDIELIFQHLLKSESLSDCALDYLARVPSTVFNASIVNVLIDCFLKFTNKKVPLLFCKIAKDQPFIFTKNEIYEKWISLKGNQSVSLFPVLIILNQTNPKILTNEKTLKFLCEVLNFGDIEFFTAICWMISNIEITKEFADKLDACTFLHLVCQKLKNTKIFEAVIFGAILISKLAEVRYSTSYGIMVQHLSRCASENKELAPSCIKSLATLIRYSDLKKVFILCQVEAVVEQYINDEEIGKYSKKILCELEK</sequence>
<evidence type="ECO:0000313" key="7">
    <source>
        <dbReference type="Proteomes" id="UP000179807"/>
    </source>
</evidence>
<keyword evidence="1" id="KW-0808">Transferase</keyword>
<feature type="domain" description="Protein kinase" evidence="5">
    <location>
        <begin position="35"/>
        <end position="350"/>
    </location>
</feature>
<dbReference type="Gene3D" id="1.10.510.10">
    <property type="entry name" value="Transferase(Phosphotransferase) domain 1"/>
    <property type="match status" value="1"/>
</dbReference>
<feature type="binding site" evidence="4">
    <location>
        <position position="65"/>
    </location>
    <ligand>
        <name>ATP</name>
        <dbReference type="ChEBI" id="CHEBI:30616"/>
    </ligand>
</feature>
<dbReference type="Proteomes" id="UP000179807">
    <property type="component" value="Unassembled WGS sequence"/>
</dbReference>
<dbReference type="SMART" id="SM00220">
    <property type="entry name" value="S_TKc"/>
    <property type="match status" value="1"/>
</dbReference>
<keyword evidence="7" id="KW-1185">Reference proteome</keyword>
<dbReference type="EMBL" id="MLAK01001238">
    <property type="protein sequence ID" value="OHS95522.1"/>
    <property type="molecule type" value="Genomic_DNA"/>
</dbReference>
<organism evidence="6 7">
    <name type="scientific">Tritrichomonas foetus</name>
    <dbReference type="NCBI Taxonomy" id="1144522"/>
    <lineage>
        <taxon>Eukaryota</taxon>
        <taxon>Metamonada</taxon>
        <taxon>Parabasalia</taxon>
        <taxon>Tritrichomonadida</taxon>
        <taxon>Tritrichomonadidae</taxon>
        <taxon>Tritrichomonas</taxon>
    </lineage>
</organism>
<dbReference type="RefSeq" id="XP_068348659.1">
    <property type="nucleotide sequence ID" value="XM_068511976.1"/>
</dbReference>
<proteinExistence type="predicted"/>
<dbReference type="GeneID" id="94846680"/>
<dbReference type="InterPro" id="IPR051681">
    <property type="entry name" value="Ser/Thr_Kinases-Pseudokinases"/>
</dbReference>
<reference evidence="6" key="1">
    <citation type="submission" date="2016-10" db="EMBL/GenBank/DDBJ databases">
        <authorList>
            <person name="Benchimol M."/>
            <person name="Almeida L.G."/>
            <person name="Vasconcelos A.T."/>
            <person name="Perreira-Neves A."/>
            <person name="Rosa I.A."/>
            <person name="Tasca T."/>
            <person name="Bogo M.R."/>
            <person name="de Souza W."/>
        </authorList>
    </citation>
    <scope>NUCLEOTIDE SEQUENCE [LARGE SCALE GENOMIC DNA]</scope>
    <source>
        <strain evidence="6">K</strain>
    </source>
</reference>
<evidence type="ECO:0000256" key="4">
    <source>
        <dbReference type="PROSITE-ProRule" id="PRU10141"/>
    </source>
</evidence>
<keyword evidence="3 4" id="KW-0067">ATP-binding</keyword>
<dbReference type="PANTHER" id="PTHR44329">
    <property type="entry name" value="SERINE/THREONINE-PROTEIN KINASE TNNI3K-RELATED"/>
    <property type="match status" value="1"/>
</dbReference>
<evidence type="ECO:0000256" key="3">
    <source>
        <dbReference type="ARBA" id="ARBA00022840"/>
    </source>
</evidence>
<dbReference type="InterPro" id="IPR000719">
    <property type="entry name" value="Prot_kinase_dom"/>
</dbReference>
<dbReference type="PROSITE" id="PS00108">
    <property type="entry name" value="PROTEIN_KINASE_ST"/>
    <property type="match status" value="1"/>
</dbReference>
<dbReference type="InterPro" id="IPR011009">
    <property type="entry name" value="Kinase-like_dom_sf"/>
</dbReference>
<keyword evidence="1" id="KW-0723">Serine/threonine-protein kinase</keyword>
<evidence type="ECO:0000256" key="1">
    <source>
        <dbReference type="ARBA" id="ARBA00022527"/>
    </source>
</evidence>
<comment type="caution">
    <text evidence="6">The sequence shown here is derived from an EMBL/GenBank/DDBJ whole genome shotgun (WGS) entry which is preliminary data.</text>
</comment>
<gene>
    <name evidence="6" type="ORF">TRFO_38329</name>
</gene>
<keyword evidence="1" id="KW-0418">Kinase</keyword>
<dbReference type="InterPro" id="IPR008271">
    <property type="entry name" value="Ser/Thr_kinase_AS"/>
</dbReference>
<evidence type="ECO:0000259" key="5">
    <source>
        <dbReference type="PROSITE" id="PS50011"/>
    </source>
</evidence>
<dbReference type="Pfam" id="PF07714">
    <property type="entry name" value="PK_Tyr_Ser-Thr"/>
    <property type="match status" value="2"/>
</dbReference>
<dbReference type="GO" id="GO:0005524">
    <property type="term" value="F:ATP binding"/>
    <property type="evidence" value="ECO:0007669"/>
    <property type="project" value="UniProtKB-UniRule"/>
</dbReference>
<dbReference type="InterPro" id="IPR017441">
    <property type="entry name" value="Protein_kinase_ATP_BS"/>
</dbReference>
<keyword evidence="2 4" id="KW-0547">Nucleotide-binding</keyword>
<dbReference type="GO" id="GO:0004674">
    <property type="term" value="F:protein serine/threonine kinase activity"/>
    <property type="evidence" value="ECO:0007669"/>
    <property type="project" value="UniProtKB-KW"/>
</dbReference>
<dbReference type="PROSITE" id="PS00107">
    <property type="entry name" value="PROTEIN_KINASE_ATP"/>
    <property type="match status" value="1"/>
</dbReference>
<evidence type="ECO:0000256" key="2">
    <source>
        <dbReference type="ARBA" id="ARBA00022741"/>
    </source>
</evidence>
<dbReference type="VEuPathDB" id="TrichDB:TRFO_38329"/>
<dbReference type="SUPFAM" id="SSF56112">
    <property type="entry name" value="Protein kinase-like (PK-like)"/>
    <property type="match status" value="1"/>
</dbReference>
<dbReference type="PANTHER" id="PTHR44329:SF214">
    <property type="entry name" value="PROTEIN KINASE DOMAIN-CONTAINING PROTEIN"/>
    <property type="match status" value="1"/>
</dbReference>
<name>A0A1J4J8K5_9EUKA</name>
<accession>A0A1J4J8K5</accession>
<dbReference type="CDD" id="cd13999">
    <property type="entry name" value="STKc_MAP3K-like"/>
    <property type="match status" value="1"/>
</dbReference>
<dbReference type="InterPro" id="IPR001245">
    <property type="entry name" value="Ser-Thr/Tyr_kinase_cat_dom"/>
</dbReference>
<evidence type="ECO:0000313" key="6">
    <source>
        <dbReference type="EMBL" id="OHS95522.1"/>
    </source>
</evidence>
<protein>
    <recommendedName>
        <fullName evidence="5">Protein kinase domain-containing protein</fullName>
    </recommendedName>
</protein>